<protein>
    <recommendedName>
        <fullName evidence="2">Protein DA1-like domain-containing protein</fullName>
    </recommendedName>
</protein>
<feature type="compositionally biased region" description="Low complexity" evidence="1">
    <location>
        <begin position="63"/>
        <end position="73"/>
    </location>
</feature>
<accession>A0AAP0EIE9</accession>
<gene>
    <name evidence="3" type="ORF">Sjap_024544</name>
</gene>
<feature type="domain" description="Protein DA1-like" evidence="2">
    <location>
        <begin position="28"/>
        <end position="68"/>
    </location>
</feature>
<dbReference type="Proteomes" id="UP001417504">
    <property type="component" value="Unassembled WGS sequence"/>
</dbReference>
<evidence type="ECO:0000313" key="3">
    <source>
        <dbReference type="EMBL" id="KAK9091367.1"/>
    </source>
</evidence>
<dbReference type="PANTHER" id="PTHR24209">
    <property type="entry name" value="PROTEIN DA1-RELATED 2"/>
    <property type="match status" value="1"/>
</dbReference>
<dbReference type="EMBL" id="JBBNAE010000010">
    <property type="protein sequence ID" value="KAK9091367.1"/>
    <property type="molecule type" value="Genomic_DNA"/>
</dbReference>
<dbReference type="PANTHER" id="PTHR24209:SF25">
    <property type="entry name" value="PROTEIN DA1-RELATED 1"/>
    <property type="match status" value="1"/>
</dbReference>
<reference evidence="3 4" key="1">
    <citation type="submission" date="2024-01" db="EMBL/GenBank/DDBJ databases">
        <title>Genome assemblies of Stephania.</title>
        <authorList>
            <person name="Yang L."/>
        </authorList>
    </citation>
    <scope>NUCLEOTIDE SEQUENCE [LARGE SCALE GENOMIC DNA]</scope>
    <source>
        <strain evidence="3">QJT</strain>
        <tissue evidence="3">Leaf</tissue>
    </source>
</reference>
<sequence>MFHELLNISFCSDASLLLIFEQNFSPFRLLTGSILAHEMMHAWLRLNEGIRQVLAHMWLDSMSASSRSGSSLQRRLKDLNLRRS</sequence>
<keyword evidence="4" id="KW-1185">Reference proteome</keyword>
<dbReference type="Pfam" id="PF12315">
    <property type="entry name" value="DA1-like"/>
    <property type="match status" value="1"/>
</dbReference>
<evidence type="ECO:0000256" key="1">
    <source>
        <dbReference type="SAM" id="MobiDB-lite"/>
    </source>
</evidence>
<feature type="region of interest" description="Disordered" evidence="1">
    <location>
        <begin position="63"/>
        <end position="84"/>
    </location>
</feature>
<name>A0AAP0EIE9_9MAGN</name>
<dbReference type="InterPro" id="IPR022087">
    <property type="entry name" value="DA1-like_dom"/>
</dbReference>
<evidence type="ECO:0000313" key="4">
    <source>
        <dbReference type="Proteomes" id="UP001417504"/>
    </source>
</evidence>
<dbReference type="AlphaFoldDB" id="A0AAP0EIE9"/>
<feature type="compositionally biased region" description="Basic and acidic residues" evidence="1">
    <location>
        <begin position="75"/>
        <end position="84"/>
    </location>
</feature>
<dbReference type="InterPro" id="IPR045218">
    <property type="entry name" value="DA1-like"/>
</dbReference>
<comment type="caution">
    <text evidence="3">The sequence shown here is derived from an EMBL/GenBank/DDBJ whole genome shotgun (WGS) entry which is preliminary data.</text>
</comment>
<proteinExistence type="predicted"/>
<organism evidence="3 4">
    <name type="scientific">Stephania japonica</name>
    <dbReference type="NCBI Taxonomy" id="461633"/>
    <lineage>
        <taxon>Eukaryota</taxon>
        <taxon>Viridiplantae</taxon>
        <taxon>Streptophyta</taxon>
        <taxon>Embryophyta</taxon>
        <taxon>Tracheophyta</taxon>
        <taxon>Spermatophyta</taxon>
        <taxon>Magnoliopsida</taxon>
        <taxon>Ranunculales</taxon>
        <taxon>Menispermaceae</taxon>
        <taxon>Menispermoideae</taxon>
        <taxon>Cissampelideae</taxon>
        <taxon>Stephania</taxon>
    </lineage>
</organism>
<dbReference type="GO" id="GO:0043130">
    <property type="term" value="F:ubiquitin binding"/>
    <property type="evidence" value="ECO:0007669"/>
    <property type="project" value="TreeGrafter"/>
</dbReference>
<evidence type="ECO:0000259" key="2">
    <source>
        <dbReference type="Pfam" id="PF12315"/>
    </source>
</evidence>